<keyword evidence="2" id="KW-1185">Reference proteome</keyword>
<evidence type="ECO:0000313" key="1">
    <source>
        <dbReference type="EMBL" id="SUB59839.1"/>
    </source>
</evidence>
<dbReference type="SUPFAM" id="SSF140736">
    <property type="entry name" value="Rv1873-like"/>
    <property type="match status" value="1"/>
</dbReference>
<dbReference type="PIRSF" id="PIRSF008546">
    <property type="entry name" value="UCP008546"/>
    <property type="match status" value="1"/>
</dbReference>
<reference evidence="1 2" key="1">
    <citation type="submission" date="2018-06" db="EMBL/GenBank/DDBJ databases">
        <authorList>
            <consortium name="Pathogen Informatics"/>
            <person name="Doyle S."/>
        </authorList>
    </citation>
    <scope>NUCLEOTIDE SEQUENCE [LARGE SCALE GENOMIC DNA]</scope>
    <source>
        <strain evidence="1 2">NCTC12872</strain>
    </source>
</reference>
<name>A0A379CCN1_9PAST</name>
<dbReference type="Pfam" id="PF08837">
    <property type="entry name" value="DUF1810"/>
    <property type="match status" value="1"/>
</dbReference>
<accession>A0A379CCN1</accession>
<protein>
    <submittedName>
        <fullName evidence="1">Uncharacterized conserved protein</fullName>
    </submittedName>
</protein>
<evidence type="ECO:0000313" key="2">
    <source>
        <dbReference type="Proteomes" id="UP000255417"/>
    </source>
</evidence>
<dbReference type="AlphaFoldDB" id="A0A379CCN1"/>
<proteinExistence type="predicted"/>
<dbReference type="EMBL" id="UGTA01000001">
    <property type="protein sequence ID" value="SUB59839.1"/>
    <property type="molecule type" value="Genomic_DNA"/>
</dbReference>
<dbReference type="Gene3D" id="1.25.40.380">
    <property type="entry name" value="Protein of unknown function DUF1810"/>
    <property type="match status" value="1"/>
</dbReference>
<dbReference type="InterPro" id="IPR036287">
    <property type="entry name" value="Rv1873-like_sf"/>
</dbReference>
<organism evidence="1 2">
    <name type="scientific">Phocoenobacter uteri</name>
    <dbReference type="NCBI Taxonomy" id="146806"/>
    <lineage>
        <taxon>Bacteria</taxon>
        <taxon>Pseudomonadati</taxon>
        <taxon>Pseudomonadota</taxon>
        <taxon>Gammaproteobacteria</taxon>
        <taxon>Pasteurellales</taxon>
        <taxon>Pasteurellaceae</taxon>
        <taxon>Phocoenobacter</taxon>
    </lineage>
</organism>
<dbReference type="Proteomes" id="UP000255417">
    <property type="component" value="Unassembled WGS sequence"/>
</dbReference>
<gene>
    <name evidence="1" type="ORF">NCTC12872_01890</name>
</gene>
<dbReference type="InterPro" id="IPR014937">
    <property type="entry name" value="DUF1810"/>
</dbReference>
<sequence>MLSICPFLLRLTRMKTAIFLEAQAHYYERALQEIQQGKKRSHWMWFIFPQCQGLGKSKMAQQFAIENVTEAKNYLQHPILGQRLIAITTELLKHRDTDPLQILGFPDNLKLQSCMTLFSAVSTDENNVFKQVLDLFYDGKMCQKTMDFLSQ</sequence>